<dbReference type="InterPro" id="IPR020616">
    <property type="entry name" value="Thiolase_N"/>
</dbReference>
<name>A0A255DA23_9MYCO</name>
<evidence type="ECO:0000313" key="12">
    <source>
        <dbReference type="Proteomes" id="UP000216063"/>
    </source>
</evidence>
<dbReference type="Gene3D" id="3.40.47.10">
    <property type="match status" value="1"/>
</dbReference>
<feature type="domain" description="Thiolase C-terminal" evidence="10">
    <location>
        <begin position="259"/>
        <end position="382"/>
    </location>
</feature>
<evidence type="ECO:0000256" key="2">
    <source>
        <dbReference type="ARBA" id="ARBA00012352"/>
    </source>
</evidence>
<dbReference type="PANTHER" id="PTHR42870">
    <property type="entry name" value="ACETYL-COA C-ACETYLTRANSFERASE"/>
    <property type="match status" value="1"/>
</dbReference>
<dbReference type="InterPro" id="IPR016039">
    <property type="entry name" value="Thiolase-like"/>
</dbReference>
<keyword evidence="5" id="KW-0445">Lipid transport</keyword>
<gene>
    <name evidence="11" type="ORF">CG716_23010</name>
</gene>
<comment type="subcellular location">
    <subcellularLocation>
        <location evidence="1">Peroxisome</location>
    </subcellularLocation>
</comment>
<dbReference type="Pfam" id="PF22691">
    <property type="entry name" value="Thiolase_C_1"/>
    <property type="match status" value="1"/>
</dbReference>
<dbReference type="NCBIfam" id="NF006102">
    <property type="entry name" value="PRK08256.1"/>
    <property type="match status" value="1"/>
</dbReference>
<evidence type="ECO:0000259" key="9">
    <source>
        <dbReference type="Pfam" id="PF00108"/>
    </source>
</evidence>
<dbReference type="PROSITE" id="PS00098">
    <property type="entry name" value="THIOLASE_1"/>
    <property type="match status" value="1"/>
</dbReference>
<sequence length="395" mass="41695">MGERVFVLGVGMTKFSKPVADGPSYLDLGQEAVAAAMADSGLDNSAIQQAYAAYIYGETCCGQRVLYRSGFYEIPIFNVNNACASGSTALYQLKRSIEAGLLDCGLAVGFEQMQKGSIDVGWTDRPTPLSRHFGRMKSERGIGKAPAAPQIFGNAGRYYMEKYGITAETFARVAAKNHRNSVGNPNAQFRDEYSVAEILDSPMVWDPLTRLQCSPTSNGAAAAVLASERFVREHGLQQRAVEILASQLVTDPASTFESNDADLAGAGMTRAASHAAYVESGKGPEDLDVIELHDCFSTNELITYDGLGLCDEGGGGKLIDSGATDHGGDVVVNPSGGLISKGHPIGATGLAQCHELTTQLRNEAGPRQVPGASVALQHNLGLGGACVINIFGRPQ</sequence>
<dbReference type="InterPro" id="IPR055140">
    <property type="entry name" value="Thiolase_C_2"/>
</dbReference>
<dbReference type="InterPro" id="IPR020615">
    <property type="entry name" value="Thiolase_acyl_enz_int_AS"/>
</dbReference>
<dbReference type="Pfam" id="PF00108">
    <property type="entry name" value="Thiolase_N"/>
    <property type="match status" value="1"/>
</dbReference>
<dbReference type="GO" id="GO:0016747">
    <property type="term" value="F:acyltransferase activity, transferring groups other than amino-acyl groups"/>
    <property type="evidence" value="ECO:0007669"/>
    <property type="project" value="InterPro"/>
</dbReference>
<dbReference type="OrthoDB" id="9785768at2"/>
<dbReference type="PIRSF" id="PIRSF000429">
    <property type="entry name" value="Ac-CoA_Ac_transf"/>
    <property type="match status" value="1"/>
</dbReference>
<dbReference type="GO" id="GO:0006869">
    <property type="term" value="P:lipid transport"/>
    <property type="evidence" value="ECO:0007669"/>
    <property type="project" value="UniProtKB-KW"/>
</dbReference>
<comment type="caution">
    <text evidence="11">The sequence shown here is derived from an EMBL/GenBank/DDBJ whole genome shotgun (WGS) entry which is preliminary data.</text>
</comment>
<evidence type="ECO:0000256" key="7">
    <source>
        <dbReference type="ARBA" id="ARBA00023140"/>
    </source>
</evidence>
<evidence type="ECO:0000256" key="1">
    <source>
        <dbReference type="ARBA" id="ARBA00004275"/>
    </source>
</evidence>
<keyword evidence="6" id="KW-0446">Lipid-binding</keyword>
<dbReference type="CDD" id="cd00829">
    <property type="entry name" value="SCP-x_thiolase"/>
    <property type="match status" value="1"/>
</dbReference>
<evidence type="ECO:0000313" key="11">
    <source>
        <dbReference type="EMBL" id="OYN76216.1"/>
    </source>
</evidence>
<reference evidence="11 12" key="1">
    <citation type="submission" date="2017-07" db="EMBL/GenBank/DDBJ databases">
        <title>The new phylogeny of genus Mycobacterium.</title>
        <authorList>
            <person name="Tortoli E."/>
            <person name="Trovato A."/>
            <person name="Cirillo D.M."/>
        </authorList>
    </citation>
    <scope>NUCLEOTIDE SEQUENCE [LARGE SCALE GENOMIC DNA]</scope>
    <source>
        <strain evidence="11 12">ATCC 33027</strain>
    </source>
</reference>
<keyword evidence="12" id="KW-1185">Reference proteome</keyword>
<dbReference type="EC" id="2.3.1.176" evidence="2"/>
<dbReference type="RefSeq" id="WP_094483431.1">
    <property type="nucleotide sequence ID" value="NZ_NOZR01000023.1"/>
</dbReference>
<dbReference type="InterPro" id="IPR002155">
    <property type="entry name" value="Thiolase"/>
</dbReference>
<evidence type="ECO:0000256" key="8">
    <source>
        <dbReference type="ARBA" id="ARBA00032316"/>
    </source>
</evidence>
<dbReference type="EMBL" id="NOZR01000023">
    <property type="protein sequence ID" value="OYN76216.1"/>
    <property type="molecule type" value="Genomic_DNA"/>
</dbReference>
<evidence type="ECO:0000259" key="10">
    <source>
        <dbReference type="Pfam" id="PF22691"/>
    </source>
</evidence>
<keyword evidence="7" id="KW-0576">Peroxisome</keyword>
<evidence type="ECO:0000256" key="5">
    <source>
        <dbReference type="ARBA" id="ARBA00023055"/>
    </source>
</evidence>
<dbReference type="SUPFAM" id="SSF53901">
    <property type="entry name" value="Thiolase-like"/>
    <property type="match status" value="2"/>
</dbReference>
<evidence type="ECO:0000256" key="4">
    <source>
        <dbReference type="ARBA" id="ARBA00022679"/>
    </source>
</evidence>
<dbReference type="InterPro" id="IPR020613">
    <property type="entry name" value="Thiolase_CS"/>
</dbReference>
<proteinExistence type="predicted"/>
<feature type="domain" description="Thiolase N-terminal" evidence="9">
    <location>
        <begin position="5"/>
        <end position="228"/>
    </location>
</feature>
<dbReference type="PANTHER" id="PTHR42870:SF1">
    <property type="entry name" value="NON-SPECIFIC LIPID-TRANSFER PROTEIN-LIKE 2"/>
    <property type="match status" value="1"/>
</dbReference>
<evidence type="ECO:0000256" key="3">
    <source>
        <dbReference type="ARBA" id="ARBA00022448"/>
    </source>
</evidence>
<organism evidence="11 12">
    <name type="scientific">Mycolicibacterium sphagni</name>
    <dbReference type="NCBI Taxonomy" id="1786"/>
    <lineage>
        <taxon>Bacteria</taxon>
        <taxon>Bacillati</taxon>
        <taxon>Actinomycetota</taxon>
        <taxon>Actinomycetes</taxon>
        <taxon>Mycobacteriales</taxon>
        <taxon>Mycobacteriaceae</taxon>
        <taxon>Mycolicibacterium</taxon>
    </lineage>
</organism>
<evidence type="ECO:0000256" key="6">
    <source>
        <dbReference type="ARBA" id="ARBA00023121"/>
    </source>
</evidence>
<dbReference type="PROSITE" id="PS00737">
    <property type="entry name" value="THIOLASE_2"/>
    <property type="match status" value="1"/>
</dbReference>
<keyword evidence="4" id="KW-0808">Transferase</keyword>
<dbReference type="Proteomes" id="UP000216063">
    <property type="component" value="Unassembled WGS sequence"/>
</dbReference>
<accession>A0A255DA23</accession>
<dbReference type="AlphaFoldDB" id="A0A255DA23"/>
<protein>
    <recommendedName>
        <fullName evidence="2">propanoyl-CoA C-acyltransferase</fullName>
        <ecNumber evidence="2">2.3.1.176</ecNumber>
    </recommendedName>
    <alternativeName>
        <fullName evidence="8">Propanoyl-CoA C-acyltransferase</fullName>
    </alternativeName>
</protein>
<keyword evidence="3" id="KW-0813">Transport</keyword>
<dbReference type="GO" id="GO:0008289">
    <property type="term" value="F:lipid binding"/>
    <property type="evidence" value="ECO:0007669"/>
    <property type="project" value="UniProtKB-KW"/>
</dbReference>